<dbReference type="EMBL" id="CP137578">
    <property type="protein sequence ID" value="WOX27872.1"/>
    <property type="molecule type" value="Genomic_DNA"/>
</dbReference>
<proteinExistence type="predicted"/>
<organism evidence="3 5">
    <name type="scientific">Pseudoalteromonas maricaloris</name>
    <dbReference type="NCBI Taxonomy" id="184924"/>
    <lineage>
        <taxon>Bacteria</taxon>
        <taxon>Pseudomonadati</taxon>
        <taxon>Pseudomonadota</taxon>
        <taxon>Gammaproteobacteria</taxon>
        <taxon>Alteromonadales</taxon>
        <taxon>Pseudoalteromonadaceae</taxon>
        <taxon>Pseudoalteromonas</taxon>
    </lineage>
</organism>
<evidence type="ECO:0000256" key="1">
    <source>
        <dbReference type="PROSITE-ProRule" id="PRU00169"/>
    </source>
</evidence>
<evidence type="ECO:0000259" key="2">
    <source>
        <dbReference type="PROSITE" id="PS50110"/>
    </source>
</evidence>
<feature type="domain" description="Response regulatory" evidence="2">
    <location>
        <begin position="16"/>
        <end position="137"/>
    </location>
</feature>
<evidence type="ECO:0000313" key="3">
    <source>
        <dbReference type="EMBL" id="NLR22965.1"/>
    </source>
</evidence>
<dbReference type="PANTHER" id="PTHR44520">
    <property type="entry name" value="RESPONSE REGULATOR RCP1-RELATED"/>
    <property type="match status" value="1"/>
</dbReference>
<dbReference type="EMBL" id="WEIA01000011">
    <property type="protein sequence ID" value="NLR22965.1"/>
    <property type="molecule type" value="Genomic_DNA"/>
</dbReference>
<dbReference type="Proteomes" id="UP000646877">
    <property type="component" value="Unassembled WGS sequence"/>
</dbReference>
<dbReference type="PANTHER" id="PTHR44520:SF2">
    <property type="entry name" value="RESPONSE REGULATOR RCP1"/>
    <property type="match status" value="1"/>
</dbReference>
<dbReference type="Pfam" id="PF00072">
    <property type="entry name" value="Response_reg"/>
    <property type="match status" value="1"/>
</dbReference>
<gene>
    <name evidence="3" type="ORF">F9Y85_16950</name>
    <name evidence="4" type="ORF">R5H13_14600</name>
</gene>
<dbReference type="GeneID" id="98336812"/>
<dbReference type="SUPFAM" id="SSF52172">
    <property type="entry name" value="CheY-like"/>
    <property type="match status" value="1"/>
</dbReference>
<dbReference type="RefSeq" id="WP_039493814.1">
    <property type="nucleotide sequence ID" value="NZ_CBCSDF010000012.1"/>
</dbReference>
<protein>
    <submittedName>
        <fullName evidence="3">Response regulator</fullName>
    </submittedName>
</protein>
<dbReference type="GO" id="GO:0000160">
    <property type="term" value="P:phosphorelay signal transduction system"/>
    <property type="evidence" value="ECO:0007669"/>
    <property type="project" value="InterPro"/>
</dbReference>
<keyword evidence="6" id="KW-1185">Reference proteome</keyword>
<dbReference type="SMART" id="SM00448">
    <property type="entry name" value="REC"/>
    <property type="match status" value="1"/>
</dbReference>
<reference evidence="3" key="1">
    <citation type="submission" date="2019-10" db="EMBL/GenBank/DDBJ databases">
        <authorList>
            <person name="Paulsen S."/>
        </authorList>
    </citation>
    <scope>NUCLEOTIDE SEQUENCE</scope>
    <source>
        <strain evidence="3">LMG 19692</strain>
    </source>
</reference>
<sequence>MVHHHDLIKQLHSVNYILVADDDFDDQELIRDAFEDNGVMEAKLQFVSDGVELIEKLNSTELLPSLIILDLNMPRKSGKDVLAEMRGAANLKHIPVIMFSTSDSELDIKQCYLLGANSYMTKPSQYHELVDSMKSLLTFWLGTAKLVID</sequence>
<dbReference type="InterPro" id="IPR011006">
    <property type="entry name" value="CheY-like_superfamily"/>
</dbReference>
<evidence type="ECO:0000313" key="4">
    <source>
        <dbReference type="EMBL" id="WOX27872.1"/>
    </source>
</evidence>
<dbReference type="PROSITE" id="PS50110">
    <property type="entry name" value="RESPONSE_REGULATORY"/>
    <property type="match status" value="1"/>
</dbReference>
<dbReference type="CDD" id="cd17557">
    <property type="entry name" value="REC_Rcp-like"/>
    <property type="match status" value="1"/>
</dbReference>
<dbReference type="InterPro" id="IPR001789">
    <property type="entry name" value="Sig_transdc_resp-reg_receiver"/>
</dbReference>
<evidence type="ECO:0000313" key="5">
    <source>
        <dbReference type="Proteomes" id="UP000646877"/>
    </source>
</evidence>
<dbReference type="InterPro" id="IPR052893">
    <property type="entry name" value="TCS_response_regulator"/>
</dbReference>
<reference evidence="4 6" key="2">
    <citation type="submission" date="2023-10" db="EMBL/GenBank/DDBJ databases">
        <title>To unveil natural product biosynthetic capacity in Pseudoalteromonas.</title>
        <authorList>
            <person name="Wang J."/>
        </authorList>
    </citation>
    <scope>NUCLEOTIDE SEQUENCE [LARGE SCALE GENOMIC DNA]</scope>
    <source>
        <strain evidence="4 6">DSM 15914</strain>
    </source>
</reference>
<dbReference type="Proteomes" id="UP001304419">
    <property type="component" value="Chromosome 1"/>
</dbReference>
<evidence type="ECO:0000313" key="6">
    <source>
        <dbReference type="Proteomes" id="UP001304419"/>
    </source>
</evidence>
<dbReference type="AlphaFoldDB" id="A0A8I2HCC0"/>
<accession>A0A8I2HCC0</accession>
<name>A0A8I2HCC0_9GAMM</name>
<feature type="modified residue" description="4-aspartylphosphate" evidence="1">
    <location>
        <position position="70"/>
    </location>
</feature>
<dbReference type="Gene3D" id="3.40.50.2300">
    <property type="match status" value="1"/>
</dbReference>
<keyword evidence="1" id="KW-0597">Phosphoprotein</keyword>